<sequence length="55" mass="6032">MKPLKGPSRFCDLGFHHTCRYTPGFCQCSCHMTVAVPVKPMAGPPKNEAELEAVL</sequence>
<organism evidence="1">
    <name type="scientific">marine sediment metagenome</name>
    <dbReference type="NCBI Taxonomy" id="412755"/>
    <lineage>
        <taxon>unclassified sequences</taxon>
        <taxon>metagenomes</taxon>
        <taxon>ecological metagenomes</taxon>
    </lineage>
</organism>
<reference evidence="1" key="1">
    <citation type="journal article" date="2015" name="Nature">
        <title>Complex archaea that bridge the gap between prokaryotes and eukaryotes.</title>
        <authorList>
            <person name="Spang A."/>
            <person name="Saw J.H."/>
            <person name="Jorgensen S.L."/>
            <person name="Zaremba-Niedzwiedzka K."/>
            <person name="Martijn J."/>
            <person name="Lind A.E."/>
            <person name="van Eijk R."/>
            <person name="Schleper C."/>
            <person name="Guy L."/>
            <person name="Ettema T.J."/>
        </authorList>
    </citation>
    <scope>NUCLEOTIDE SEQUENCE</scope>
</reference>
<name>A0A0F9R8N5_9ZZZZ</name>
<accession>A0A0F9R8N5</accession>
<protein>
    <submittedName>
        <fullName evidence="1">Uncharacterized protein</fullName>
    </submittedName>
</protein>
<gene>
    <name evidence="1" type="ORF">LCGC14_1003180</name>
</gene>
<dbReference type="EMBL" id="LAZR01003888">
    <property type="protein sequence ID" value="KKN13768.1"/>
    <property type="molecule type" value="Genomic_DNA"/>
</dbReference>
<evidence type="ECO:0000313" key="1">
    <source>
        <dbReference type="EMBL" id="KKN13768.1"/>
    </source>
</evidence>
<dbReference type="AlphaFoldDB" id="A0A0F9R8N5"/>
<comment type="caution">
    <text evidence="1">The sequence shown here is derived from an EMBL/GenBank/DDBJ whole genome shotgun (WGS) entry which is preliminary data.</text>
</comment>
<proteinExistence type="predicted"/>